<dbReference type="AlphaFoldDB" id="A0A9N8E9Z4"/>
<comment type="caution">
    <text evidence="6">The sequence shown here is derived from an EMBL/GenBank/DDBJ whole genome shotgun (WGS) entry which is preliminary data.</text>
</comment>
<accession>A0A9N8E9Z4</accession>
<keyword evidence="7" id="KW-1185">Reference proteome</keyword>
<evidence type="ECO:0000256" key="2">
    <source>
        <dbReference type="ARBA" id="ARBA00022679"/>
    </source>
</evidence>
<dbReference type="GO" id="GO:0016757">
    <property type="term" value="F:glycosyltransferase activity"/>
    <property type="evidence" value="ECO:0007669"/>
    <property type="project" value="UniProtKB-KW"/>
</dbReference>
<organism evidence="6 7">
    <name type="scientific">Seminavis robusta</name>
    <dbReference type="NCBI Taxonomy" id="568900"/>
    <lineage>
        <taxon>Eukaryota</taxon>
        <taxon>Sar</taxon>
        <taxon>Stramenopiles</taxon>
        <taxon>Ochrophyta</taxon>
        <taxon>Bacillariophyta</taxon>
        <taxon>Bacillariophyceae</taxon>
        <taxon>Bacillariophycidae</taxon>
        <taxon>Naviculales</taxon>
        <taxon>Naviculaceae</taxon>
        <taxon>Seminavis</taxon>
    </lineage>
</organism>
<dbReference type="InterPro" id="IPR049625">
    <property type="entry name" value="Glyco_transf_61_cat"/>
</dbReference>
<keyword evidence="1" id="KW-0328">Glycosyltransferase</keyword>
<evidence type="ECO:0000313" key="6">
    <source>
        <dbReference type="EMBL" id="CAB9517536.1"/>
    </source>
</evidence>
<evidence type="ECO:0000256" key="4">
    <source>
        <dbReference type="SAM" id="MobiDB-lite"/>
    </source>
</evidence>
<name>A0A9N8E9Z4_9STRA</name>
<proteinExistence type="predicted"/>
<keyword evidence="3" id="KW-0325">Glycoprotein</keyword>
<evidence type="ECO:0000256" key="3">
    <source>
        <dbReference type="ARBA" id="ARBA00023180"/>
    </source>
</evidence>
<feature type="region of interest" description="Disordered" evidence="4">
    <location>
        <begin position="15"/>
        <end position="43"/>
    </location>
</feature>
<feature type="compositionally biased region" description="Basic and acidic residues" evidence="4">
    <location>
        <begin position="20"/>
        <end position="29"/>
    </location>
</feature>
<dbReference type="Proteomes" id="UP001153069">
    <property type="component" value="Unassembled WGS sequence"/>
</dbReference>
<evidence type="ECO:0000259" key="5">
    <source>
        <dbReference type="Pfam" id="PF04577"/>
    </source>
</evidence>
<evidence type="ECO:0000313" key="7">
    <source>
        <dbReference type="Proteomes" id="UP001153069"/>
    </source>
</evidence>
<sequence length="628" mass="71409">MCIQTASSLMEVLPVRKRTKQDGRAHGEDTPCQEDAQRFHNKQPNVHGKTLLLRKKQSLHRRFLGCMALVSSSSYLTMTLFTNHSDRRNLNHQVPDFPGTEKSESIAAAGGYTSGIFGSSQFDSTKWINDSQSSAAILVRNPSGILGSSQLESTNWTNLFLPLRSVCLTEGRIHFFQDKTDPTKSGVEAYQYFEKNRRPPQVFSSFERKAASFDPAPMLHDMSMEEWMNEGSSERKVSLHYGSSFVIPPHLPQNNFHAFNDLIIPVFRDALKSGAMADTHFHDDENNPDKVKQARRGTYRNLFLLQGNEDFVDDRAIMFDVLFKLFHRVHYPLEAFVVDKQIQVARGVCFERYVWSQPGSKPFYSHFGRYDADNSNQWKGVVPAFRDAINKVYSIPVAPSSAFLQNLRRNPTRKPKLVWASRTAEMGPQTCERCIVNEVELLQALQQKFDIELLPISNRKNSRESNLVKALRQLARADMLGGLHGAGLGHALFLQQGAAVFEMKDRTHWSSNLFLNMANLNDVGYYAYDTRPMELPGGKQRYLLDGAAIASIKEGLWKAWQDEVKHRVVQATHRMERDEQEGTCKFPFNSLAGNVSSFEHSRCYLVLNRKGRWKQAANADEDTQKTSI</sequence>
<dbReference type="InterPro" id="IPR007657">
    <property type="entry name" value="Glycosyltransferase_61"/>
</dbReference>
<feature type="domain" description="Glycosyltransferase 61 catalytic" evidence="5">
    <location>
        <begin position="399"/>
        <end position="500"/>
    </location>
</feature>
<dbReference type="Pfam" id="PF04577">
    <property type="entry name" value="Glyco_transf_61"/>
    <property type="match status" value="1"/>
</dbReference>
<evidence type="ECO:0000256" key="1">
    <source>
        <dbReference type="ARBA" id="ARBA00022676"/>
    </source>
</evidence>
<dbReference type="EMBL" id="CAICTM010000863">
    <property type="protein sequence ID" value="CAB9517536.1"/>
    <property type="molecule type" value="Genomic_DNA"/>
</dbReference>
<protein>
    <recommendedName>
        <fullName evidence="5">Glycosyltransferase 61 catalytic domain-containing protein</fullName>
    </recommendedName>
</protein>
<dbReference type="PANTHER" id="PTHR20961">
    <property type="entry name" value="GLYCOSYLTRANSFERASE"/>
    <property type="match status" value="1"/>
</dbReference>
<gene>
    <name evidence="6" type="ORF">SEMRO_864_G212590.1</name>
</gene>
<keyword evidence="2" id="KW-0808">Transferase</keyword>
<reference evidence="6" key="1">
    <citation type="submission" date="2020-06" db="EMBL/GenBank/DDBJ databases">
        <authorList>
            <consortium name="Plant Systems Biology data submission"/>
        </authorList>
    </citation>
    <scope>NUCLEOTIDE SEQUENCE</scope>
    <source>
        <strain evidence="6">D6</strain>
    </source>
</reference>